<dbReference type="InterPro" id="IPR006976">
    <property type="entry name" value="VanZ-like"/>
</dbReference>
<dbReference type="OrthoDB" id="4822551at2"/>
<evidence type="ECO:0000313" key="3">
    <source>
        <dbReference type="EMBL" id="AKK04243.1"/>
    </source>
</evidence>
<evidence type="ECO:0000256" key="1">
    <source>
        <dbReference type="SAM" id="Phobius"/>
    </source>
</evidence>
<evidence type="ECO:0000313" key="4">
    <source>
        <dbReference type="Proteomes" id="UP000035368"/>
    </source>
</evidence>
<dbReference type="PANTHER" id="PTHR36834">
    <property type="entry name" value="MEMBRANE PROTEIN-RELATED"/>
    <property type="match status" value="1"/>
</dbReference>
<organism evidence="3 4">
    <name type="scientific">Corynebacterium epidermidicanis</name>
    <dbReference type="NCBI Taxonomy" id="1050174"/>
    <lineage>
        <taxon>Bacteria</taxon>
        <taxon>Bacillati</taxon>
        <taxon>Actinomycetota</taxon>
        <taxon>Actinomycetes</taxon>
        <taxon>Mycobacteriales</taxon>
        <taxon>Corynebacteriaceae</taxon>
        <taxon>Corynebacterium</taxon>
    </lineage>
</organism>
<dbReference type="AlphaFoldDB" id="A0A0G3GXJ9"/>
<gene>
    <name evidence="3" type="ORF">CEPID_12100</name>
</gene>
<feature type="transmembrane region" description="Helical" evidence="1">
    <location>
        <begin position="126"/>
        <end position="143"/>
    </location>
</feature>
<keyword evidence="1" id="KW-1133">Transmembrane helix</keyword>
<sequence length="194" mass="21898">MRRHTAEPYRDATRSDVLAVVYYVPVLILLTLLKGYFVIGHLWRKDSHHIRELHLVPFREIWGASTWFGPIFNIVGNMVLFVPLGMLAFMLLRSIKHATLLGLATSLVIEVCQYVFALGVTDIDDLLWNTTGALFGAWLVWATGVRVEKLWRWACLLFATVIYVLYLLGPRLGSEEKMTPVACVTCLGTPAVAH</sequence>
<keyword evidence="1" id="KW-0812">Transmembrane</keyword>
<proteinExistence type="predicted"/>
<feature type="transmembrane region" description="Helical" evidence="1">
    <location>
        <begin position="150"/>
        <end position="169"/>
    </location>
</feature>
<keyword evidence="1" id="KW-0472">Membrane</keyword>
<dbReference type="PATRIC" id="fig|1050174.4.peg.2444"/>
<dbReference type="KEGG" id="cei:CEPID_12100"/>
<dbReference type="STRING" id="1050174.CEPID_12100"/>
<feature type="transmembrane region" description="Helical" evidence="1">
    <location>
        <begin position="20"/>
        <end position="39"/>
    </location>
</feature>
<accession>A0A0G3GXJ9</accession>
<dbReference type="PANTHER" id="PTHR36834:SF2">
    <property type="entry name" value="MEMBRANE PROTEIN"/>
    <property type="match status" value="1"/>
</dbReference>
<name>A0A0G3GXJ9_9CORY</name>
<dbReference type="RefSeq" id="WP_047241558.1">
    <property type="nucleotide sequence ID" value="NZ_CP011541.1"/>
</dbReference>
<dbReference type="Proteomes" id="UP000035368">
    <property type="component" value="Chromosome"/>
</dbReference>
<reference evidence="3 4" key="1">
    <citation type="submission" date="2015-05" db="EMBL/GenBank/DDBJ databases">
        <title>Complete genome sequence of Corynebacterium epidermidicanis DSM 45586, isolated from the skin of a dog suffering from pruritus.</title>
        <authorList>
            <person name="Ruckert C."/>
            <person name="Albersmeier A."/>
            <person name="Winkler A."/>
            <person name="Tauch A."/>
        </authorList>
    </citation>
    <scope>NUCLEOTIDE SEQUENCE [LARGE SCALE GENOMIC DNA]</scope>
    <source>
        <strain evidence="3 4">DSM 45586</strain>
    </source>
</reference>
<feature type="domain" description="VanZ-like" evidence="2">
    <location>
        <begin position="21"/>
        <end position="141"/>
    </location>
</feature>
<dbReference type="InterPro" id="IPR053150">
    <property type="entry name" value="Teicoplanin_resist-assoc"/>
</dbReference>
<dbReference type="EMBL" id="CP011541">
    <property type="protein sequence ID" value="AKK04243.1"/>
    <property type="molecule type" value="Genomic_DNA"/>
</dbReference>
<dbReference type="Pfam" id="PF04892">
    <property type="entry name" value="VanZ"/>
    <property type="match status" value="1"/>
</dbReference>
<feature type="transmembrane region" description="Helical" evidence="1">
    <location>
        <begin position="67"/>
        <end position="92"/>
    </location>
</feature>
<evidence type="ECO:0000259" key="2">
    <source>
        <dbReference type="Pfam" id="PF04892"/>
    </source>
</evidence>
<feature type="transmembrane region" description="Helical" evidence="1">
    <location>
        <begin position="99"/>
        <end position="120"/>
    </location>
</feature>
<protein>
    <submittedName>
        <fullName evidence="3">Glycopeptide antibiotics resistance protein</fullName>
    </submittedName>
</protein>
<keyword evidence="4" id="KW-1185">Reference proteome</keyword>